<feature type="region of interest" description="Disordered" evidence="1">
    <location>
        <begin position="263"/>
        <end position="294"/>
    </location>
</feature>
<evidence type="ECO:0000256" key="1">
    <source>
        <dbReference type="SAM" id="MobiDB-lite"/>
    </source>
</evidence>
<protein>
    <submittedName>
        <fullName evidence="2">Uncharacterized protein</fullName>
    </submittedName>
</protein>
<dbReference type="Proteomes" id="UP000030762">
    <property type="component" value="Unassembled WGS sequence"/>
</dbReference>
<organism evidence="2 3">
    <name type="scientific">Saprolegnia diclina (strain VS20)</name>
    <dbReference type="NCBI Taxonomy" id="1156394"/>
    <lineage>
        <taxon>Eukaryota</taxon>
        <taxon>Sar</taxon>
        <taxon>Stramenopiles</taxon>
        <taxon>Oomycota</taxon>
        <taxon>Saprolegniomycetes</taxon>
        <taxon>Saprolegniales</taxon>
        <taxon>Saprolegniaceae</taxon>
        <taxon>Saprolegnia</taxon>
    </lineage>
</organism>
<name>T0RD05_SAPDV</name>
<evidence type="ECO:0000313" key="2">
    <source>
        <dbReference type="EMBL" id="EQC30113.1"/>
    </source>
</evidence>
<dbReference type="EMBL" id="JH767178">
    <property type="protein sequence ID" value="EQC30113.1"/>
    <property type="molecule type" value="Genomic_DNA"/>
</dbReference>
<dbReference type="GeneID" id="19952900"/>
<evidence type="ECO:0000313" key="3">
    <source>
        <dbReference type="Proteomes" id="UP000030762"/>
    </source>
</evidence>
<dbReference type="InParanoid" id="T0RD05"/>
<feature type="compositionally biased region" description="Basic residues" evidence="1">
    <location>
        <begin position="276"/>
        <end position="294"/>
    </location>
</feature>
<dbReference type="VEuPathDB" id="FungiDB:SDRG_12173"/>
<dbReference type="RefSeq" id="XP_008616456.1">
    <property type="nucleotide sequence ID" value="XM_008618234.1"/>
</dbReference>
<gene>
    <name evidence="2" type="ORF">SDRG_12173</name>
</gene>
<sequence>MDPVRATTRAAGQPTYLDSRRESLYRHAWDEGLCVPNEPSALRQMCATSRPALDPASWPGQHRIPEATGHYGHHEGYVSQGPVQSLFDGQRHGTHVGYAAAGYQARQRPPPPSFGTGGSPAVATSYHGQERRAAPQGTYGRPSLSSVIQDGRRVVAVVTPAEYMPICSTPRGAHPNRDWSRAMQEREEKVRAGELQLQHACEQDAYERQQADLGREDLAQKLQRWRHVLKGKCTVSGTAAPAQSKAVRLVECDHAGGSTPSRACMHGGVANPGPHWRTRRRRRCSRRVGRLAHG</sequence>
<keyword evidence="3" id="KW-1185">Reference proteome</keyword>
<accession>T0RD05</accession>
<dbReference type="AlphaFoldDB" id="T0RD05"/>
<proteinExistence type="predicted"/>
<reference evidence="2 3" key="1">
    <citation type="submission" date="2012-04" db="EMBL/GenBank/DDBJ databases">
        <title>The Genome Sequence of Saprolegnia declina VS20.</title>
        <authorList>
            <consortium name="The Broad Institute Genome Sequencing Platform"/>
            <person name="Russ C."/>
            <person name="Nusbaum C."/>
            <person name="Tyler B."/>
            <person name="van West P."/>
            <person name="Dieguez-Uribeondo J."/>
            <person name="de Bruijn I."/>
            <person name="Tripathy S."/>
            <person name="Jiang R."/>
            <person name="Young S.K."/>
            <person name="Zeng Q."/>
            <person name="Gargeya S."/>
            <person name="Fitzgerald M."/>
            <person name="Haas B."/>
            <person name="Abouelleil A."/>
            <person name="Alvarado L."/>
            <person name="Arachchi H.M."/>
            <person name="Berlin A."/>
            <person name="Chapman S.B."/>
            <person name="Goldberg J."/>
            <person name="Griggs A."/>
            <person name="Gujja S."/>
            <person name="Hansen M."/>
            <person name="Howarth C."/>
            <person name="Imamovic A."/>
            <person name="Larimer J."/>
            <person name="McCowen C."/>
            <person name="Montmayeur A."/>
            <person name="Murphy C."/>
            <person name="Neiman D."/>
            <person name="Pearson M."/>
            <person name="Priest M."/>
            <person name="Roberts A."/>
            <person name="Saif S."/>
            <person name="Shea T."/>
            <person name="Sisk P."/>
            <person name="Sykes S."/>
            <person name="Wortman J."/>
            <person name="Nusbaum C."/>
            <person name="Birren B."/>
        </authorList>
    </citation>
    <scope>NUCLEOTIDE SEQUENCE [LARGE SCALE GENOMIC DNA]</scope>
    <source>
        <strain evidence="2 3">VS20</strain>
    </source>
</reference>